<comment type="caution">
    <text evidence="1">The sequence shown here is derived from an EMBL/GenBank/DDBJ whole genome shotgun (WGS) entry which is preliminary data.</text>
</comment>
<dbReference type="AlphaFoldDB" id="A0A5C8ZDJ1"/>
<name>A0A5C8ZDJ1_9ACTN</name>
<keyword evidence="2" id="KW-1185">Reference proteome</keyword>
<sequence length="94" mass="9566">MTVRLEGGPEALVLIEAGGLPWVRVDTWAGCSSDDVSAIVAAASGPFRAAMDGPVESSSSGYDWATDTVAVNLQPRPGVRFADVVAGAGCRGDT</sequence>
<protein>
    <submittedName>
        <fullName evidence="1">Uncharacterized protein</fullName>
    </submittedName>
</protein>
<evidence type="ECO:0000313" key="1">
    <source>
        <dbReference type="EMBL" id="TXR55554.1"/>
    </source>
</evidence>
<organism evidence="1 2">
    <name type="scientific">Quadrisphaera setariae</name>
    <dbReference type="NCBI Taxonomy" id="2593304"/>
    <lineage>
        <taxon>Bacteria</taxon>
        <taxon>Bacillati</taxon>
        <taxon>Actinomycetota</taxon>
        <taxon>Actinomycetes</taxon>
        <taxon>Kineosporiales</taxon>
        <taxon>Kineosporiaceae</taxon>
        <taxon>Quadrisphaera</taxon>
    </lineage>
</organism>
<evidence type="ECO:0000313" key="2">
    <source>
        <dbReference type="Proteomes" id="UP000321234"/>
    </source>
</evidence>
<reference evidence="1 2" key="1">
    <citation type="submission" date="2019-07" db="EMBL/GenBank/DDBJ databases">
        <title>Quadrisphaera sp. strain DD2A genome sequencing and assembly.</title>
        <authorList>
            <person name="Kim I."/>
        </authorList>
    </citation>
    <scope>NUCLEOTIDE SEQUENCE [LARGE SCALE GENOMIC DNA]</scope>
    <source>
        <strain evidence="1 2">DD2A</strain>
    </source>
</reference>
<dbReference type="Proteomes" id="UP000321234">
    <property type="component" value="Unassembled WGS sequence"/>
</dbReference>
<gene>
    <name evidence="1" type="ORF">FMM08_14780</name>
</gene>
<proteinExistence type="predicted"/>
<accession>A0A5C8ZDJ1</accession>
<dbReference type="RefSeq" id="WP_147927130.1">
    <property type="nucleotide sequence ID" value="NZ_VKAC01000008.1"/>
</dbReference>
<dbReference type="EMBL" id="VKAC01000008">
    <property type="protein sequence ID" value="TXR55554.1"/>
    <property type="molecule type" value="Genomic_DNA"/>
</dbReference>